<dbReference type="InterPro" id="IPR035919">
    <property type="entry name" value="EAL_sf"/>
</dbReference>
<dbReference type="Pfam" id="PF00563">
    <property type="entry name" value="EAL"/>
    <property type="match status" value="1"/>
</dbReference>
<dbReference type="SMART" id="SM00052">
    <property type="entry name" value="EAL"/>
    <property type="match status" value="1"/>
</dbReference>
<dbReference type="PANTHER" id="PTHR33121:SF76">
    <property type="entry name" value="SIGNALING PROTEIN"/>
    <property type="match status" value="1"/>
</dbReference>
<dbReference type="CDD" id="cd01948">
    <property type="entry name" value="EAL"/>
    <property type="match status" value="1"/>
</dbReference>
<dbReference type="EMBL" id="AP022593">
    <property type="protein sequence ID" value="BBY49505.1"/>
    <property type="molecule type" value="Genomic_DNA"/>
</dbReference>
<keyword evidence="3" id="KW-1185">Reference proteome</keyword>
<feature type="domain" description="EAL" evidence="1">
    <location>
        <begin position="10"/>
        <end position="255"/>
    </location>
</feature>
<dbReference type="SUPFAM" id="SSF141868">
    <property type="entry name" value="EAL domain-like"/>
    <property type="match status" value="1"/>
</dbReference>
<accession>A0A7I7S0P9</accession>
<organism evidence="2 3">
    <name type="scientific">Mycolicibacterium arabiense</name>
    <dbReference type="NCBI Taxonomy" id="1286181"/>
    <lineage>
        <taxon>Bacteria</taxon>
        <taxon>Bacillati</taxon>
        <taxon>Actinomycetota</taxon>
        <taxon>Actinomycetes</taxon>
        <taxon>Mycobacteriales</taxon>
        <taxon>Mycobacteriaceae</taxon>
        <taxon>Mycolicibacterium</taxon>
    </lineage>
</organism>
<sequence>MAELNPRAPTSADVGRLDAAIDGIGIDPAFQPIVALPGEQVIGFEALARWPVLDDPRPQRVFAHATDHGDLDRLDQTCIKAALRGALHDDQPEGTLLLVNCEPTSAYVGPTELSVLDRARNHFRVTFEFTERSLLAHPRALLRKLADVRADGFFVALDDVGAQPDSLALLDVIRPDIVKLDLALVQSNPSRDQARTMSAVLAHHERTGAVILAEGIETDEHLEQALALGATLGQGFMFGQAAAIDDAATAWPMPLERNLVDVESRSPFEVATETHPVRTARKDTLVAFSRHIETQAWHAADPPMLMAALQRGRHLTPATHACYEELATRLPLVAVFGADMPDDPGSGLRYVPLAPSDPLCREWAVVMLGPHTAAALLAREQDSSDDDVVLDRERRFDLVMTHDRALVTSCARSLLDRMR</sequence>
<evidence type="ECO:0000313" key="2">
    <source>
        <dbReference type="EMBL" id="BBY49505.1"/>
    </source>
</evidence>
<dbReference type="GO" id="GO:0071111">
    <property type="term" value="F:cyclic-guanylate-specific phosphodiesterase activity"/>
    <property type="evidence" value="ECO:0007669"/>
    <property type="project" value="InterPro"/>
</dbReference>
<dbReference type="Gene3D" id="3.20.20.450">
    <property type="entry name" value="EAL domain"/>
    <property type="match status" value="1"/>
</dbReference>
<proteinExistence type="predicted"/>
<protein>
    <recommendedName>
        <fullName evidence="1">EAL domain-containing protein</fullName>
    </recommendedName>
</protein>
<dbReference type="PROSITE" id="PS50883">
    <property type="entry name" value="EAL"/>
    <property type="match status" value="1"/>
</dbReference>
<reference evidence="2 3" key="1">
    <citation type="journal article" date="2019" name="Emerg. Microbes Infect.">
        <title>Comprehensive subspecies identification of 175 nontuberculous mycobacteria species based on 7547 genomic profiles.</title>
        <authorList>
            <person name="Matsumoto Y."/>
            <person name="Kinjo T."/>
            <person name="Motooka D."/>
            <person name="Nabeya D."/>
            <person name="Jung N."/>
            <person name="Uechi K."/>
            <person name="Horii T."/>
            <person name="Iida T."/>
            <person name="Fujita J."/>
            <person name="Nakamura S."/>
        </authorList>
    </citation>
    <scope>NUCLEOTIDE SEQUENCE [LARGE SCALE GENOMIC DNA]</scope>
    <source>
        <strain evidence="2 3">JCM 18538</strain>
    </source>
</reference>
<dbReference type="Proteomes" id="UP000467428">
    <property type="component" value="Chromosome"/>
</dbReference>
<gene>
    <name evidence="2" type="ORF">MARA_29730</name>
</gene>
<dbReference type="PANTHER" id="PTHR33121">
    <property type="entry name" value="CYCLIC DI-GMP PHOSPHODIESTERASE PDEF"/>
    <property type="match status" value="1"/>
</dbReference>
<evidence type="ECO:0000259" key="1">
    <source>
        <dbReference type="PROSITE" id="PS50883"/>
    </source>
</evidence>
<evidence type="ECO:0000313" key="3">
    <source>
        <dbReference type="Proteomes" id="UP000467428"/>
    </source>
</evidence>
<dbReference type="InterPro" id="IPR019278">
    <property type="entry name" value="DICT_dom"/>
</dbReference>
<dbReference type="AlphaFoldDB" id="A0A7I7S0P9"/>
<geneLocation type="plasmid" evidence="3">
    <name>pjcm18538 dna</name>
</geneLocation>
<name>A0A7I7S0P9_9MYCO</name>
<dbReference type="InterPro" id="IPR050706">
    <property type="entry name" value="Cyclic-di-GMP_PDE-like"/>
</dbReference>
<dbReference type="InterPro" id="IPR001633">
    <property type="entry name" value="EAL_dom"/>
</dbReference>
<dbReference type="RefSeq" id="WP_163919134.1">
    <property type="nucleotide sequence ID" value="NZ_AP022593.1"/>
</dbReference>
<dbReference type="Pfam" id="PF10069">
    <property type="entry name" value="DICT"/>
    <property type="match status" value="1"/>
</dbReference>
<dbReference type="KEGG" id="marz:MARA_29730"/>